<dbReference type="AlphaFoldDB" id="A0A2P8H4J8"/>
<organism evidence="1 2">
    <name type="scientific">Planomicrobium soli</name>
    <dbReference type="NCBI Taxonomy" id="1176648"/>
    <lineage>
        <taxon>Bacteria</taxon>
        <taxon>Bacillati</taxon>
        <taxon>Bacillota</taxon>
        <taxon>Bacilli</taxon>
        <taxon>Bacillales</taxon>
        <taxon>Caryophanaceae</taxon>
        <taxon>Planomicrobium</taxon>
    </lineage>
</organism>
<dbReference type="Proteomes" id="UP000242682">
    <property type="component" value="Unassembled WGS sequence"/>
</dbReference>
<sequence>MSRYSRPEVDKIAERLKTLEEAVMIQLQREECGFKILVSNMERLRKFY</sequence>
<dbReference type="EMBL" id="PYAT01000003">
    <property type="protein sequence ID" value="PSL41156.1"/>
    <property type="molecule type" value="Genomic_DNA"/>
</dbReference>
<gene>
    <name evidence="1" type="ORF">B0H99_103292</name>
</gene>
<keyword evidence="2" id="KW-1185">Reference proteome</keyword>
<protein>
    <submittedName>
        <fullName evidence="1">Uncharacterized protein</fullName>
    </submittedName>
</protein>
<accession>A0A2P8H4J8</accession>
<evidence type="ECO:0000313" key="2">
    <source>
        <dbReference type="Proteomes" id="UP000242682"/>
    </source>
</evidence>
<proteinExistence type="predicted"/>
<name>A0A2P8H4J8_9BACL</name>
<evidence type="ECO:0000313" key="1">
    <source>
        <dbReference type="EMBL" id="PSL41156.1"/>
    </source>
</evidence>
<comment type="caution">
    <text evidence="1">The sequence shown here is derived from an EMBL/GenBank/DDBJ whole genome shotgun (WGS) entry which is preliminary data.</text>
</comment>
<reference evidence="1 2" key="1">
    <citation type="submission" date="2018-03" db="EMBL/GenBank/DDBJ databases">
        <title>Genomic Encyclopedia of Type Strains, Phase III (KMG-III): the genomes of soil and plant-associated and newly described type strains.</title>
        <authorList>
            <person name="Whitman W."/>
        </authorList>
    </citation>
    <scope>NUCLEOTIDE SEQUENCE [LARGE SCALE GENOMIC DNA]</scope>
    <source>
        <strain evidence="1 2">CGMCC 1.12259</strain>
    </source>
</reference>